<feature type="binding site" evidence="6">
    <location>
        <begin position="12"/>
        <end position="18"/>
    </location>
    <ligand>
        <name>NAD(+)</name>
        <dbReference type="ChEBI" id="CHEBI:57540"/>
    </ligand>
</feature>
<evidence type="ECO:0000256" key="5">
    <source>
        <dbReference type="ARBA" id="ARBA00023027"/>
    </source>
</evidence>
<dbReference type="InterPro" id="IPR001236">
    <property type="entry name" value="Lactate/malate_DH_N"/>
</dbReference>
<comment type="caution">
    <text evidence="6">Lacks conserved residue(s) required for the propagation of feature annotation.</text>
</comment>
<dbReference type="PIRSF" id="PIRSF000102">
    <property type="entry name" value="Lac_mal_DH"/>
    <property type="match status" value="1"/>
</dbReference>
<comment type="catalytic activity">
    <reaction evidence="6">
        <text>(S)-malate + NAD(+) = oxaloacetate + NADH + H(+)</text>
        <dbReference type="Rhea" id="RHEA:21432"/>
        <dbReference type="ChEBI" id="CHEBI:15378"/>
        <dbReference type="ChEBI" id="CHEBI:15589"/>
        <dbReference type="ChEBI" id="CHEBI:16452"/>
        <dbReference type="ChEBI" id="CHEBI:57540"/>
        <dbReference type="ChEBI" id="CHEBI:57945"/>
        <dbReference type="EC" id="1.1.1.37"/>
    </reaction>
</comment>
<dbReference type="Gene3D" id="3.90.110.10">
    <property type="entry name" value="Lactate dehydrogenase/glycoside hydrolase, family 4, C-terminal"/>
    <property type="match status" value="1"/>
</dbReference>
<feature type="binding site" evidence="6 8">
    <location>
        <position position="99"/>
    </location>
    <ligand>
        <name>substrate</name>
    </ligand>
</feature>
<dbReference type="STRING" id="1437874.CSPHI_03270"/>
<dbReference type="NCBIfam" id="TIGR01759">
    <property type="entry name" value="MalateDH-SF1"/>
    <property type="match status" value="1"/>
</dbReference>
<evidence type="ECO:0000259" key="10">
    <source>
        <dbReference type="Pfam" id="PF00056"/>
    </source>
</evidence>
<dbReference type="Proteomes" id="UP000185469">
    <property type="component" value="Chromosome"/>
</dbReference>
<dbReference type="SUPFAM" id="SSF56327">
    <property type="entry name" value="LDH C-terminal domain-like"/>
    <property type="match status" value="1"/>
</dbReference>
<dbReference type="KEGG" id="csph:CSPHI_03270"/>
<gene>
    <name evidence="6" type="primary">mdh</name>
    <name evidence="12" type="ORF">CSPHI_03270</name>
</gene>
<dbReference type="CDD" id="cd01338">
    <property type="entry name" value="MDH_chloroplast-like"/>
    <property type="match status" value="1"/>
</dbReference>
<evidence type="ECO:0000256" key="7">
    <source>
        <dbReference type="PIRSR" id="PIRSR000102-1"/>
    </source>
</evidence>
<dbReference type="PANTHER" id="PTHR23382">
    <property type="entry name" value="MALATE DEHYDROGENASE"/>
    <property type="match status" value="1"/>
</dbReference>
<dbReference type="InterPro" id="IPR015955">
    <property type="entry name" value="Lactate_DH/Glyco_Ohase_4_C"/>
</dbReference>
<dbReference type="InterPro" id="IPR010945">
    <property type="entry name" value="Malate_DH_type2"/>
</dbReference>
<protein>
    <recommendedName>
        <fullName evidence="3 6">Malate dehydrogenase</fullName>
        <ecNumber evidence="2 6">1.1.1.37</ecNumber>
    </recommendedName>
</protein>
<comment type="function">
    <text evidence="6">Catalyzes the reversible oxidation of malate to oxaloacetate.</text>
</comment>
<dbReference type="HAMAP" id="MF_01517">
    <property type="entry name" value="Malate_dehydrog_2"/>
    <property type="match status" value="1"/>
</dbReference>
<dbReference type="InterPro" id="IPR036291">
    <property type="entry name" value="NAD(P)-bd_dom_sf"/>
</dbReference>
<evidence type="ECO:0000256" key="6">
    <source>
        <dbReference type="HAMAP-Rule" id="MF_01517"/>
    </source>
</evidence>
<keyword evidence="13" id="KW-1185">Reference proteome</keyword>
<dbReference type="GO" id="GO:0006099">
    <property type="term" value="P:tricarboxylic acid cycle"/>
    <property type="evidence" value="ECO:0007669"/>
    <property type="project" value="UniProtKB-UniRule"/>
</dbReference>
<name>A0A1L7CWJ9_9CORY</name>
<dbReference type="InterPro" id="IPR022383">
    <property type="entry name" value="Lactate/malate_DH_C"/>
</dbReference>
<dbReference type="EC" id="1.1.1.37" evidence="2 6"/>
<feature type="binding site" evidence="6 8">
    <location>
        <position position="132"/>
    </location>
    <ligand>
        <name>substrate</name>
    </ligand>
</feature>
<reference evidence="12 13" key="1">
    <citation type="submission" date="2014-08" db="EMBL/GenBank/DDBJ databases">
        <title>Complete genome sequence of Corynebacterium sphenisci CECT 5990(T) (=DSM 44792(T)), isolated from healthy wild penguins.</title>
        <authorList>
            <person name="Ruckert C."/>
            <person name="Albersmeier A."/>
            <person name="Winkler A."/>
            <person name="Kalinowski J."/>
        </authorList>
    </citation>
    <scope>NUCLEOTIDE SEQUENCE [LARGE SCALE GENOMIC DNA]</scope>
    <source>
        <strain evidence="12 13">DSM 44792</strain>
    </source>
</reference>
<dbReference type="AlphaFoldDB" id="A0A1L7CWJ9"/>
<organism evidence="12 13">
    <name type="scientific">Corynebacterium sphenisci DSM 44792</name>
    <dbReference type="NCBI Taxonomy" id="1437874"/>
    <lineage>
        <taxon>Bacteria</taxon>
        <taxon>Bacillati</taxon>
        <taxon>Actinomycetota</taxon>
        <taxon>Actinomycetes</taxon>
        <taxon>Mycobacteriales</taxon>
        <taxon>Corynebacteriaceae</taxon>
        <taxon>Corynebacterium</taxon>
    </lineage>
</organism>
<dbReference type="Pfam" id="PF02866">
    <property type="entry name" value="Ldh_1_C"/>
    <property type="match status" value="1"/>
</dbReference>
<dbReference type="OrthoDB" id="9802969at2"/>
<evidence type="ECO:0000313" key="13">
    <source>
        <dbReference type="Proteomes" id="UP000185469"/>
    </source>
</evidence>
<dbReference type="GO" id="GO:0006108">
    <property type="term" value="P:malate metabolic process"/>
    <property type="evidence" value="ECO:0007669"/>
    <property type="project" value="InterPro"/>
</dbReference>
<feature type="domain" description="Lactate/malate dehydrogenase C-terminal" evidence="11">
    <location>
        <begin position="158"/>
        <end position="323"/>
    </location>
</feature>
<dbReference type="RefSeq" id="WP_075691473.1">
    <property type="nucleotide sequence ID" value="NZ_CP009248.1"/>
</dbReference>
<feature type="binding site" evidence="6 9">
    <location>
        <position position="106"/>
    </location>
    <ligand>
        <name>NAD(+)</name>
        <dbReference type="ChEBI" id="CHEBI:57540"/>
    </ligand>
</feature>
<dbReference type="SUPFAM" id="SSF51735">
    <property type="entry name" value="NAD(P)-binding Rossmann-fold domains"/>
    <property type="match status" value="1"/>
</dbReference>
<feature type="binding site" evidence="6">
    <location>
        <position position="113"/>
    </location>
    <ligand>
        <name>NAD(+)</name>
        <dbReference type="ChEBI" id="CHEBI:57540"/>
    </ligand>
</feature>
<dbReference type="EMBL" id="CP009248">
    <property type="protein sequence ID" value="APT90249.1"/>
    <property type="molecule type" value="Genomic_DNA"/>
</dbReference>
<evidence type="ECO:0000256" key="1">
    <source>
        <dbReference type="ARBA" id="ARBA00009613"/>
    </source>
</evidence>
<keyword evidence="5 6" id="KW-0520">NAD</keyword>
<evidence type="ECO:0000256" key="9">
    <source>
        <dbReference type="PIRSR" id="PIRSR000102-3"/>
    </source>
</evidence>
<dbReference type="GO" id="GO:0030060">
    <property type="term" value="F:L-malate dehydrogenase (NAD+) activity"/>
    <property type="evidence" value="ECO:0007669"/>
    <property type="project" value="UniProtKB-UniRule"/>
</dbReference>
<comment type="similarity">
    <text evidence="1 6">Belongs to the LDH/MDH superfamily. MDH type 2 family.</text>
</comment>
<keyword evidence="4 6" id="KW-0560">Oxidoreductase</keyword>
<evidence type="ECO:0000259" key="11">
    <source>
        <dbReference type="Pfam" id="PF02866"/>
    </source>
</evidence>
<dbReference type="NCBIfam" id="NF003916">
    <property type="entry name" value="PRK05442.1"/>
    <property type="match status" value="1"/>
</dbReference>
<evidence type="ECO:0000256" key="2">
    <source>
        <dbReference type="ARBA" id="ARBA00012995"/>
    </source>
</evidence>
<evidence type="ECO:0000313" key="12">
    <source>
        <dbReference type="EMBL" id="APT90249.1"/>
    </source>
</evidence>
<evidence type="ECO:0000256" key="4">
    <source>
        <dbReference type="ARBA" id="ARBA00023002"/>
    </source>
</evidence>
<feature type="binding site" evidence="9">
    <location>
        <begin position="130"/>
        <end position="132"/>
    </location>
    <ligand>
        <name>NAD(+)</name>
        <dbReference type="ChEBI" id="CHEBI:57540"/>
    </ligand>
</feature>
<evidence type="ECO:0000256" key="3">
    <source>
        <dbReference type="ARBA" id="ARBA00020382"/>
    </source>
</evidence>
<dbReference type="Gene3D" id="3.40.50.720">
    <property type="entry name" value="NAD(P)-binding Rossmann-like Domain"/>
    <property type="match status" value="1"/>
</dbReference>
<accession>A0A1L7CWJ9</accession>
<evidence type="ECO:0000256" key="8">
    <source>
        <dbReference type="PIRSR" id="PIRSR000102-2"/>
    </source>
</evidence>
<feature type="binding site" evidence="6 8">
    <location>
        <position position="93"/>
    </location>
    <ligand>
        <name>substrate</name>
    </ligand>
</feature>
<feature type="domain" description="Lactate/malate dehydrogenase N-terminal" evidence="10">
    <location>
        <begin position="6"/>
        <end position="148"/>
    </location>
</feature>
<proteinExistence type="inferred from homology"/>
<sequence length="327" mass="34634">MTQSPVKVAVTGAAGQISYSLLFRLAHGDVFGPDVPVELNLLEIPAAVHAAEGVAMELDDSAFPLLAGVNITDDANVAFDGVSAAFLVGAKPRGKGEERSALLASNGRIFGPQGEALNAHAAEDVRVLIIGNPANTNTLITRRHAPDIPADRFTAMMRLDHNRSLSQLAAKLGRRSADIRRMTVWGNHSATQFPDVGYATVGGERVADLVDDAWVEEEFIPRVAKRGAEIIEVRGKSSAASAASAGIDHMRDWVHGTAEGDWVSVALPSDGSYGVDEGLVCGFPCIARDGAWEIVEGLELTAAQRARIDANVAELREERDAVADLIG</sequence>
<dbReference type="FunFam" id="3.40.50.720:FF:000010">
    <property type="entry name" value="Malate dehydrogenase"/>
    <property type="match status" value="1"/>
</dbReference>
<feature type="binding site" evidence="6 8">
    <location>
        <position position="163"/>
    </location>
    <ligand>
        <name>substrate</name>
    </ligand>
</feature>
<keyword evidence="6" id="KW-0816">Tricarboxylic acid cycle</keyword>
<dbReference type="InterPro" id="IPR001557">
    <property type="entry name" value="L-lactate/malate_DH"/>
</dbReference>
<dbReference type="Pfam" id="PF00056">
    <property type="entry name" value="Ldh_1_N"/>
    <property type="match status" value="1"/>
</dbReference>
<feature type="active site" description="Proton acceptor" evidence="6 7">
    <location>
        <position position="188"/>
    </location>
</feature>
<dbReference type="FunFam" id="3.90.110.10:FF:000002">
    <property type="entry name" value="Malate dehydrogenase"/>
    <property type="match status" value="1"/>
</dbReference>